<dbReference type="InterPro" id="IPR013325">
    <property type="entry name" value="RNA_pol_sigma_r2"/>
</dbReference>
<dbReference type="Gene3D" id="1.10.10.10">
    <property type="entry name" value="Winged helix-like DNA-binding domain superfamily/Winged helix DNA-binding domain"/>
    <property type="match status" value="1"/>
</dbReference>
<dbReference type="Proteomes" id="UP001059380">
    <property type="component" value="Chromosome"/>
</dbReference>
<feature type="domain" description="RNA polymerase sigma factor 70 region 4 type 2" evidence="6">
    <location>
        <begin position="124"/>
        <end position="174"/>
    </location>
</feature>
<dbReference type="Gene3D" id="1.10.1740.10">
    <property type="match status" value="1"/>
</dbReference>
<dbReference type="EMBL" id="CP093313">
    <property type="protein sequence ID" value="UWZ85360.1"/>
    <property type="molecule type" value="Genomic_DNA"/>
</dbReference>
<dbReference type="AlphaFoldDB" id="A0A9J7BRS1"/>
<dbReference type="InterPro" id="IPR007627">
    <property type="entry name" value="RNA_pol_sigma70_r2"/>
</dbReference>
<dbReference type="InterPro" id="IPR036388">
    <property type="entry name" value="WH-like_DNA-bd_sf"/>
</dbReference>
<evidence type="ECO:0000256" key="1">
    <source>
        <dbReference type="ARBA" id="ARBA00010641"/>
    </source>
</evidence>
<sequence>MSAPTETASADVHDVQRVLAGDVRAFEGIVRRWQGPLVNMAWRYCRDRGRAEELAQEAFLRAWKGLASWRGESSFSTWLFALAANVYRNDLKRVPTVMVPMEDAPEPAGPAAQHDELAERSQNELVRRAVLALPMRYREPVILYYFHEMDVGAAARTLLLPEGTVKARLARARAILKKRFPRLESEAGVGTVAHPAAKEEVLR</sequence>
<evidence type="ECO:0000313" key="7">
    <source>
        <dbReference type="EMBL" id="UWZ85360.1"/>
    </source>
</evidence>
<evidence type="ECO:0000256" key="2">
    <source>
        <dbReference type="ARBA" id="ARBA00023015"/>
    </source>
</evidence>
<dbReference type="Pfam" id="PF04542">
    <property type="entry name" value="Sigma70_r2"/>
    <property type="match status" value="1"/>
</dbReference>
<dbReference type="InterPro" id="IPR013324">
    <property type="entry name" value="RNA_pol_sigma_r3/r4-like"/>
</dbReference>
<name>A0A9J7BRS1_9BACT</name>
<feature type="domain" description="RNA polymerase sigma-70 region 2" evidence="5">
    <location>
        <begin position="29"/>
        <end position="93"/>
    </location>
</feature>
<evidence type="ECO:0000256" key="3">
    <source>
        <dbReference type="ARBA" id="ARBA00023082"/>
    </source>
</evidence>
<dbReference type="KEGG" id="orp:MOP44_05325"/>
<evidence type="ECO:0000259" key="6">
    <source>
        <dbReference type="Pfam" id="PF08281"/>
    </source>
</evidence>
<reference evidence="7" key="1">
    <citation type="submission" date="2021-04" db="EMBL/GenBank/DDBJ databases">
        <title>Phylogenetic analysis of Acidobacteriaceae.</title>
        <authorList>
            <person name="Qiu L."/>
            <person name="Zhang Q."/>
        </authorList>
    </citation>
    <scope>NUCLEOTIDE SEQUENCE</scope>
    <source>
        <strain evidence="7">DSM 25168</strain>
    </source>
</reference>
<dbReference type="GO" id="GO:0003677">
    <property type="term" value="F:DNA binding"/>
    <property type="evidence" value="ECO:0007669"/>
    <property type="project" value="InterPro"/>
</dbReference>
<dbReference type="NCBIfam" id="TIGR02937">
    <property type="entry name" value="sigma70-ECF"/>
    <property type="match status" value="1"/>
</dbReference>
<dbReference type="SUPFAM" id="SSF88946">
    <property type="entry name" value="Sigma2 domain of RNA polymerase sigma factors"/>
    <property type="match status" value="1"/>
</dbReference>
<dbReference type="Pfam" id="PF08281">
    <property type="entry name" value="Sigma70_r4_2"/>
    <property type="match status" value="1"/>
</dbReference>
<keyword evidence="4" id="KW-0804">Transcription</keyword>
<gene>
    <name evidence="7" type="ORF">MOP44_05325</name>
</gene>
<evidence type="ECO:0000259" key="5">
    <source>
        <dbReference type="Pfam" id="PF04542"/>
    </source>
</evidence>
<dbReference type="SUPFAM" id="SSF88659">
    <property type="entry name" value="Sigma3 and sigma4 domains of RNA polymerase sigma factors"/>
    <property type="match status" value="1"/>
</dbReference>
<keyword evidence="8" id="KW-1185">Reference proteome</keyword>
<dbReference type="GO" id="GO:0006352">
    <property type="term" value="P:DNA-templated transcription initiation"/>
    <property type="evidence" value="ECO:0007669"/>
    <property type="project" value="InterPro"/>
</dbReference>
<protein>
    <submittedName>
        <fullName evidence="7">Sigma-70 family RNA polymerase sigma factor</fullName>
    </submittedName>
</protein>
<dbReference type="InterPro" id="IPR014284">
    <property type="entry name" value="RNA_pol_sigma-70_dom"/>
</dbReference>
<dbReference type="PANTHER" id="PTHR43133">
    <property type="entry name" value="RNA POLYMERASE ECF-TYPE SIGMA FACTO"/>
    <property type="match status" value="1"/>
</dbReference>
<dbReference type="InterPro" id="IPR039425">
    <property type="entry name" value="RNA_pol_sigma-70-like"/>
</dbReference>
<organism evidence="7 8">
    <name type="scientific">Occallatibacter riparius</name>
    <dbReference type="NCBI Taxonomy" id="1002689"/>
    <lineage>
        <taxon>Bacteria</taxon>
        <taxon>Pseudomonadati</taxon>
        <taxon>Acidobacteriota</taxon>
        <taxon>Terriglobia</taxon>
        <taxon>Terriglobales</taxon>
        <taxon>Acidobacteriaceae</taxon>
        <taxon>Occallatibacter</taxon>
    </lineage>
</organism>
<dbReference type="GO" id="GO:0016987">
    <property type="term" value="F:sigma factor activity"/>
    <property type="evidence" value="ECO:0007669"/>
    <property type="project" value="UniProtKB-KW"/>
</dbReference>
<dbReference type="InterPro" id="IPR013249">
    <property type="entry name" value="RNA_pol_sigma70_r4_t2"/>
</dbReference>
<dbReference type="PANTHER" id="PTHR43133:SF51">
    <property type="entry name" value="RNA POLYMERASE SIGMA FACTOR"/>
    <property type="match status" value="1"/>
</dbReference>
<keyword evidence="3" id="KW-0731">Sigma factor</keyword>
<comment type="similarity">
    <text evidence="1">Belongs to the sigma-70 factor family. ECF subfamily.</text>
</comment>
<proteinExistence type="inferred from homology"/>
<keyword evidence="2" id="KW-0805">Transcription regulation</keyword>
<dbReference type="RefSeq" id="WP_260794877.1">
    <property type="nucleotide sequence ID" value="NZ_CP093313.1"/>
</dbReference>
<evidence type="ECO:0000256" key="4">
    <source>
        <dbReference type="ARBA" id="ARBA00023163"/>
    </source>
</evidence>
<evidence type="ECO:0000313" key="8">
    <source>
        <dbReference type="Proteomes" id="UP001059380"/>
    </source>
</evidence>
<accession>A0A9J7BRS1</accession>